<proteinExistence type="inferred from homology"/>
<gene>
    <name evidence="8" type="ORF">CANINC_003653</name>
</gene>
<feature type="domain" description="PDEase" evidence="7">
    <location>
        <begin position="165"/>
        <end position="522"/>
    </location>
</feature>
<dbReference type="OrthoDB" id="546632at2759"/>
<dbReference type="Gene3D" id="1.10.1300.10">
    <property type="entry name" value="3'5'-cyclic nucleotide phosphodiesterase, catalytic domain"/>
    <property type="match status" value="1"/>
</dbReference>
<dbReference type="CDD" id="cd00077">
    <property type="entry name" value="HDc"/>
    <property type="match status" value="1"/>
</dbReference>
<evidence type="ECO:0000256" key="3">
    <source>
        <dbReference type="PIRSR" id="PIRSR623088-1"/>
    </source>
</evidence>
<keyword evidence="2 6" id="KW-0378">Hydrolase</keyword>
<dbReference type="PANTHER" id="PTHR11347">
    <property type="entry name" value="CYCLIC NUCLEOTIDE PHOSPHODIESTERASE"/>
    <property type="match status" value="1"/>
</dbReference>
<feature type="binding site" evidence="5">
    <location>
        <position position="296"/>
    </location>
    <ligand>
        <name>Zn(2+)</name>
        <dbReference type="ChEBI" id="CHEBI:29105"/>
        <label>2</label>
    </ligand>
</feature>
<protein>
    <recommendedName>
        <fullName evidence="6">Phosphodiesterase</fullName>
        <ecNumber evidence="6">3.1.4.-</ecNumber>
    </recommendedName>
</protein>
<dbReference type="EC" id="3.1.4.-" evidence="6"/>
<evidence type="ECO:0000256" key="4">
    <source>
        <dbReference type="PIRSR" id="PIRSR623088-2"/>
    </source>
</evidence>
<evidence type="ECO:0000313" key="9">
    <source>
        <dbReference type="Proteomes" id="UP000307173"/>
    </source>
</evidence>
<feature type="binding site" evidence="4">
    <location>
        <begin position="253"/>
        <end position="257"/>
    </location>
    <ligand>
        <name>AMP</name>
        <dbReference type="ChEBI" id="CHEBI:456215"/>
    </ligand>
</feature>
<dbReference type="PROSITE" id="PS00126">
    <property type="entry name" value="PDEASE_I_1"/>
    <property type="match status" value="1"/>
</dbReference>
<name>A0A4T0WYF9_9ASCO</name>
<organism evidence="8 9">
    <name type="scientific">Pichia inconspicua</name>
    <dbReference type="NCBI Taxonomy" id="52247"/>
    <lineage>
        <taxon>Eukaryota</taxon>
        <taxon>Fungi</taxon>
        <taxon>Dikarya</taxon>
        <taxon>Ascomycota</taxon>
        <taxon>Saccharomycotina</taxon>
        <taxon>Pichiomycetes</taxon>
        <taxon>Pichiales</taxon>
        <taxon>Pichiaceae</taxon>
        <taxon>Pichia</taxon>
    </lineage>
</organism>
<comment type="caution">
    <text evidence="8">The sequence shown here is derived from an EMBL/GenBank/DDBJ whole genome shotgun (WGS) entry which is preliminary data.</text>
</comment>
<feature type="binding site" evidence="4">
    <location>
        <position position="481"/>
    </location>
    <ligand>
        <name>AMP</name>
        <dbReference type="ChEBI" id="CHEBI:456215"/>
    </ligand>
</feature>
<dbReference type="InterPro" id="IPR003607">
    <property type="entry name" value="HD/PDEase_dom"/>
</dbReference>
<dbReference type="GO" id="GO:0007165">
    <property type="term" value="P:signal transduction"/>
    <property type="evidence" value="ECO:0007669"/>
    <property type="project" value="InterPro"/>
</dbReference>
<feature type="binding site" evidence="4">
    <location>
        <position position="407"/>
    </location>
    <ligand>
        <name>AMP</name>
        <dbReference type="ChEBI" id="CHEBI:456215"/>
    </ligand>
</feature>
<evidence type="ECO:0000256" key="6">
    <source>
        <dbReference type="RuleBase" id="RU363067"/>
    </source>
</evidence>
<dbReference type="Pfam" id="PF00233">
    <property type="entry name" value="PDEase_I"/>
    <property type="match status" value="1"/>
</dbReference>
<sequence>MLHELLILSSKKTLPSRIDLSPYNDGTTRIQRFSDLCSLLIHLLSNIHYTLIYDYNTNTVEKIRTNDLETELNFSITLYIDPEFKSSRMSNDSIVSFLKFRFKHLNLIMLENDSIHNKNKLATLEKHISTRLRRMHTWCIYDSQIDSDLDSMFYRYSKEFPKENEIARYTNFTAQIIDFNPLVIGLSKPNDQYYIDAVNKWDFNAFEFNIDDLLHIGYLILKDYFVQNEESQNRLRSFLFFTRDNYRIGNPFHNFRHAIDVLQASYYFLKVLNESSNYKISHFDAFTLLLSSLGHDIGHPGVTNAFMSNLESPLTKEFPTSILENYHFLKFQKILIPFLEKMFADGLLAVDGFKSLKDLNRLNDLMYSTIIATDMAKHNEFVSKIKLLEDEFDNFSLLASILIKCADISNVCRPLNTSCKWGLSLGEEFKQIAQLEKYNKSEIKDLSLLDDEHIKNPFDKLIKNIDANEGVKLVNSLSKNQMFFINVFAKSFFTKVSQSIPQLNFLYTHLHDNSLYWESVES</sequence>
<feature type="binding site" evidence="5">
    <location>
        <position position="296"/>
    </location>
    <ligand>
        <name>Zn(2+)</name>
        <dbReference type="ChEBI" id="CHEBI:29105"/>
        <label>1</label>
    </ligand>
</feature>
<dbReference type="STRING" id="52247.A0A4T0WYF9"/>
<keyword evidence="1 5" id="KW-0479">Metal-binding</keyword>
<dbReference type="SUPFAM" id="SSF109604">
    <property type="entry name" value="HD-domain/PDEase-like"/>
    <property type="match status" value="1"/>
</dbReference>
<dbReference type="EMBL" id="SELW01000586">
    <property type="protein sequence ID" value="TID19858.1"/>
    <property type="molecule type" value="Genomic_DNA"/>
</dbReference>
<dbReference type="InterPro" id="IPR023174">
    <property type="entry name" value="PDEase_CS"/>
</dbReference>
<feature type="binding site" evidence="5">
    <location>
        <position position="257"/>
    </location>
    <ligand>
        <name>Zn(2+)</name>
        <dbReference type="ChEBI" id="CHEBI:29105"/>
        <label>1</label>
    </ligand>
</feature>
<evidence type="ECO:0000256" key="5">
    <source>
        <dbReference type="PIRSR" id="PIRSR623088-3"/>
    </source>
</evidence>
<reference evidence="8 9" key="1">
    <citation type="journal article" date="2019" name="Front. Genet.">
        <title>Whole-Genome Sequencing of the Opportunistic Yeast Pathogen Candida inconspicua Uncovers Its Hybrid Origin.</title>
        <authorList>
            <person name="Mixao V."/>
            <person name="Hansen A.P."/>
            <person name="Saus E."/>
            <person name="Boekhout T."/>
            <person name="Lass-Florl C."/>
            <person name="Gabaldon T."/>
        </authorList>
    </citation>
    <scope>NUCLEOTIDE SEQUENCE [LARGE SCALE GENOMIC DNA]</scope>
    <source>
        <strain evidence="8 9">CBS 180</strain>
    </source>
</reference>
<feature type="active site" description="Proton donor" evidence="3">
    <location>
        <position position="253"/>
    </location>
</feature>
<evidence type="ECO:0000256" key="2">
    <source>
        <dbReference type="ARBA" id="ARBA00022801"/>
    </source>
</evidence>
<evidence type="ECO:0000313" key="8">
    <source>
        <dbReference type="EMBL" id="TID19858.1"/>
    </source>
</evidence>
<dbReference type="Proteomes" id="UP000307173">
    <property type="component" value="Unassembled WGS sequence"/>
</dbReference>
<comment type="cofactor">
    <cofactor evidence="6">
        <name>a divalent metal cation</name>
        <dbReference type="ChEBI" id="CHEBI:60240"/>
    </cofactor>
    <text evidence="6">Binds 2 divalent metal cations per subunit. Site 1 may preferentially bind zinc ions, while site 2 has a preference for magnesium and/or manganese ions.</text>
</comment>
<evidence type="ECO:0000259" key="7">
    <source>
        <dbReference type="PROSITE" id="PS51845"/>
    </source>
</evidence>
<keyword evidence="9" id="KW-1185">Reference proteome</keyword>
<feature type="binding site" evidence="4">
    <location>
        <position position="296"/>
    </location>
    <ligand>
        <name>AMP</name>
        <dbReference type="ChEBI" id="CHEBI:456215"/>
    </ligand>
</feature>
<feature type="binding site" evidence="5">
    <location>
        <position position="407"/>
    </location>
    <ligand>
        <name>Zn(2+)</name>
        <dbReference type="ChEBI" id="CHEBI:29105"/>
        <label>1</label>
    </ligand>
</feature>
<accession>A0A4T0WYF9</accession>
<feature type="binding site" evidence="5">
    <location>
        <position position="295"/>
    </location>
    <ligand>
        <name>Zn(2+)</name>
        <dbReference type="ChEBI" id="CHEBI:29105"/>
        <label>1</label>
    </ligand>
</feature>
<comment type="similarity">
    <text evidence="6">Belongs to the cyclic nucleotide phosphodiesterase family.</text>
</comment>
<dbReference type="PROSITE" id="PS51845">
    <property type="entry name" value="PDEASE_I_2"/>
    <property type="match status" value="1"/>
</dbReference>
<dbReference type="GO" id="GO:0046872">
    <property type="term" value="F:metal ion binding"/>
    <property type="evidence" value="ECO:0007669"/>
    <property type="project" value="UniProtKB-KW"/>
</dbReference>
<evidence type="ECO:0000256" key="1">
    <source>
        <dbReference type="ARBA" id="ARBA00022723"/>
    </source>
</evidence>
<dbReference type="PRINTS" id="PR00387">
    <property type="entry name" value="PDIESTERASE1"/>
</dbReference>
<dbReference type="GO" id="GO:0004114">
    <property type="term" value="F:3',5'-cyclic-nucleotide phosphodiesterase activity"/>
    <property type="evidence" value="ECO:0007669"/>
    <property type="project" value="InterPro"/>
</dbReference>
<dbReference type="InterPro" id="IPR036971">
    <property type="entry name" value="PDEase_catalytic_dom_sf"/>
</dbReference>
<dbReference type="SMART" id="SM00471">
    <property type="entry name" value="HDc"/>
    <property type="match status" value="1"/>
</dbReference>
<dbReference type="AlphaFoldDB" id="A0A4T0WYF9"/>
<dbReference type="InterPro" id="IPR002073">
    <property type="entry name" value="PDEase_catalytic_dom"/>
</dbReference>
<dbReference type="InterPro" id="IPR023088">
    <property type="entry name" value="PDEase"/>
</dbReference>